<keyword evidence="3" id="KW-1185">Reference proteome</keyword>
<proteinExistence type="predicted"/>
<gene>
    <name evidence="2" type="ORF">CTRI78_v009652</name>
</gene>
<organism evidence="2 3">
    <name type="scientific">Colletotrichum trifolii</name>
    <dbReference type="NCBI Taxonomy" id="5466"/>
    <lineage>
        <taxon>Eukaryota</taxon>
        <taxon>Fungi</taxon>
        <taxon>Dikarya</taxon>
        <taxon>Ascomycota</taxon>
        <taxon>Pezizomycotina</taxon>
        <taxon>Sordariomycetes</taxon>
        <taxon>Hypocreomycetidae</taxon>
        <taxon>Glomerellales</taxon>
        <taxon>Glomerellaceae</taxon>
        <taxon>Colletotrichum</taxon>
        <taxon>Colletotrichum orbiculare species complex</taxon>
    </lineage>
</organism>
<dbReference type="Proteomes" id="UP000295703">
    <property type="component" value="Unassembled WGS sequence"/>
</dbReference>
<protein>
    <submittedName>
        <fullName evidence="2">Uncharacterized protein</fullName>
    </submittedName>
</protein>
<comment type="caution">
    <text evidence="2">The sequence shown here is derived from an EMBL/GenBank/DDBJ whole genome shotgun (WGS) entry which is preliminary data.</text>
</comment>
<accession>A0A4R8QQ63</accession>
<sequence length="190" mass="21416">MLLGYISCLSFFLALVCLCTSGQGARIVIGYRVGEAQKINDKNTPFRDPAYDSQYGSQIGNGVYLVAKPGGWRETRGRTNYHCVFKADEDKFDDAAKAWVPSTYWDQGEASIARYIRNFDEEPDETVRISYIDGYGKVLQMLIPTKMVNADTLDIFAKCFPSKAELIAYEAATVDWTDWNLYGEPGEPTW</sequence>
<dbReference type="InterPro" id="IPR045564">
    <property type="entry name" value="DUF5910"/>
</dbReference>
<keyword evidence="1" id="KW-0732">Signal</keyword>
<dbReference type="Pfam" id="PF19287">
    <property type="entry name" value="DUF5910"/>
    <property type="match status" value="1"/>
</dbReference>
<evidence type="ECO:0000256" key="1">
    <source>
        <dbReference type="SAM" id="SignalP"/>
    </source>
</evidence>
<dbReference type="EMBL" id="RYZW01000137">
    <property type="protein sequence ID" value="TDZ41417.1"/>
    <property type="molecule type" value="Genomic_DNA"/>
</dbReference>
<feature type="chain" id="PRO_5020367724" evidence="1">
    <location>
        <begin position="25"/>
        <end position="190"/>
    </location>
</feature>
<feature type="signal peptide" evidence="1">
    <location>
        <begin position="1"/>
        <end position="24"/>
    </location>
</feature>
<evidence type="ECO:0000313" key="3">
    <source>
        <dbReference type="Proteomes" id="UP000295703"/>
    </source>
</evidence>
<evidence type="ECO:0000313" key="2">
    <source>
        <dbReference type="EMBL" id="TDZ41417.1"/>
    </source>
</evidence>
<name>A0A4R8QQ63_COLTR</name>
<dbReference type="STRING" id="5466.A0A4R8QQ63"/>
<reference evidence="2 3" key="1">
    <citation type="submission" date="2018-12" db="EMBL/GenBank/DDBJ databases">
        <title>Genome sequence and assembly of Colletotrichum trifolii.</title>
        <authorList>
            <person name="Gan P."/>
            <person name="Shirasu K."/>
        </authorList>
    </citation>
    <scope>NUCLEOTIDE SEQUENCE [LARGE SCALE GENOMIC DNA]</scope>
    <source>
        <strain evidence="2 3">543-2</strain>
    </source>
</reference>
<dbReference type="AlphaFoldDB" id="A0A4R8QQ63"/>